<keyword evidence="1" id="KW-0812">Transmembrane</keyword>
<organism evidence="2 3">
    <name type="scientific">Marinobacter zhanjiangensis</name>
    <dbReference type="NCBI Taxonomy" id="578215"/>
    <lineage>
        <taxon>Bacteria</taxon>
        <taxon>Pseudomonadati</taxon>
        <taxon>Pseudomonadota</taxon>
        <taxon>Gammaproteobacteria</taxon>
        <taxon>Pseudomonadales</taxon>
        <taxon>Marinobacteraceae</taxon>
        <taxon>Marinobacter</taxon>
    </lineage>
</organism>
<name>A0ABQ3APG5_9GAMM</name>
<dbReference type="EMBL" id="BMXV01000001">
    <property type="protein sequence ID" value="GGY59606.1"/>
    <property type="molecule type" value="Genomic_DNA"/>
</dbReference>
<sequence length="55" mass="5883">MAVAGQRNQVSEFGRGNGFGVPFTIAFDGLLTVAYVFRALDAGIHKRQSAPDTAR</sequence>
<keyword evidence="1" id="KW-1133">Transmembrane helix</keyword>
<reference evidence="3" key="1">
    <citation type="journal article" date="2019" name="Int. J. Syst. Evol. Microbiol.">
        <title>The Global Catalogue of Microorganisms (GCM) 10K type strain sequencing project: providing services to taxonomists for standard genome sequencing and annotation.</title>
        <authorList>
            <consortium name="The Broad Institute Genomics Platform"/>
            <consortium name="The Broad Institute Genome Sequencing Center for Infectious Disease"/>
            <person name="Wu L."/>
            <person name="Ma J."/>
        </authorList>
    </citation>
    <scope>NUCLEOTIDE SEQUENCE [LARGE SCALE GENOMIC DNA]</scope>
    <source>
        <strain evidence="3">KCTC 22280</strain>
    </source>
</reference>
<evidence type="ECO:0000313" key="3">
    <source>
        <dbReference type="Proteomes" id="UP000601597"/>
    </source>
</evidence>
<proteinExistence type="predicted"/>
<evidence type="ECO:0000313" key="2">
    <source>
        <dbReference type="EMBL" id="GGY59606.1"/>
    </source>
</evidence>
<protein>
    <submittedName>
        <fullName evidence="2">Uncharacterized protein</fullName>
    </submittedName>
</protein>
<accession>A0ABQ3APG5</accession>
<comment type="caution">
    <text evidence="2">The sequence shown here is derived from an EMBL/GenBank/DDBJ whole genome shotgun (WGS) entry which is preliminary data.</text>
</comment>
<gene>
    <name evidence="2" type="ORF">GCM10007071_02470</name>
</gene>
<dbReference type="Proteomes" id="UP000601597">
    <property type="component" value="Unassembled WGS sequence"/>
</dbReference>
<feature type="transmembrane region" description="Helical" evidence="1">
    <location>
        <begin position="19"/>
        <end position="37"/>
    </location>
</feature>
<keyword evidence="1" id="KW-0472">Membrane</keyword>
<evidence type="ECO:0000256" key="1">
    <source>
        <dbReference type="SAM" id="Phobius"/>
    </source>
</evidence>
<keyword evidence="3" id="KW-1185">Reference proteome</keyword>